<dbReference type="Gene3D" id="3.20.20.140">
    <property type="entry name" value="Metal-dependent hydrolases"/>
    <property type="match status" value="1"/>
</dbReference>
<dbReference type="RefSeq" id="WP_255133837.1">
    <property type="nucleotide sequence ID" value="NZ_JANDBC010000001.1"/>
</dbReference>
<dbReference type="SUPFAM" id="SSF51338">
    <property type="entry name" value="Composite domain of metallo-dependent hydrolases"/>
    <property type="match status" value="1"/>
</dbReference>
<evidence type="ECO:0000256" key="1">
    <source>
        <dbReference type="SAM" id="SignalP"/>
    </source>
</evidence>
<dbReference type="Pfam" id="PF01979">
    <property type="entry name" value="Amidohydro_1"/>
    <property type="match status" value="1"/>
</dbReference>
<feature type="signal peptide" evidence="1">
    <location>
        <begin position="1"/>
        <end position="25"/>
    </location>
</feature>
<evidence type="ECO:0000259" key="2">
    <source>
        <dbReference type="Pfam" id="PF01979"/>
    </source>
</evidence>
<protein>
    <submittedName>
        <fullName evidence="3">Amidohydrolase family protein</fullName>
    </submittedName>
</protein>
<keyword evidence="4" id="KW-1185">Reference proteome</keyword>
<accession>A0A9X2L2N5</accession>
<dbReference type="InterPro" id="IPR011059">
    <property type="entry name" value="Metal-dep_hydrolase_composite"/>
</dbReference>
<dbReference type="PANTHER" id="PTHR43135:SF3">
    <property type="entry name" value="ALPHA-D-RIBOSE 1-METHYLPHOSPHONATE 5-TRIPHOSPHATE DIPHOSPHATASE"/>
    <property type="match status" value="1"/>
</dbReference>
<evidence type="ECO:0000313" key="4">
    <source>
        <dbReference type="Proteomes" id="UP001139125"/>
    </source>
</evidence>
<feature type="domain" description="Amidohydrolase-related" evidence="2">
    <location>
        <begin position="310"/>
        <end position="393"/>
    </location>
</feature>
<dbReference type="AlphaFoldDB" id="A0A9X2L2N5"/>
<comment type="caution">
    <text evidence="3">The sequence shown here is derived from an EMBL/GenBank/DDBJ whole genome shotgun (WGS) entry which is preliminary data.</text>
</comment>
<gene>
    <name evidence="3" type="ORF">NM125_06115</name>
</gene>
<dbReference type="InterPro" id="IPR006680">
    <property type="entry name" value="Amidohydro-rel"/>
</dbReference>
<keyword evidence="1" id="KW-0732">Signal</keyword>
<dbReference type="InterPro" id="IPR051781">
    <property type="entry name" value="Metallo-dep_Hydrolase"/>
</dbReference>
<dbReference type="EMBL" id="JANDBC010000001">
    <property type="protein sequence ID" value="MCP9291152.1"/>
    <property type="molecule type" value="Genomic_DNA"/>
</dbReference>
<evidence type="ECO:0000313" key="3">
    <source>
        <dbReference type="EMBL" id="MCP9291152.1"/>
    </source>
</evidence>
<dbReference type="InterPro" id="IPR032466">
    <property type="entry name" value="Metal_Hydrolase"/>
</dbReference>
<name>A0A9X2L2N5_9BACT</name>
<sequence>MKPIQSLLLALVCALLFGVNGYSQSTPQAFKGAQIIPISGEPINNGVLVVEDGKITGVGGPNTRIPRGADVHDMTGKVIMPGLVDTHSHIGEGDGGDRSSALHPDVRIMDAIDPRSDTFRKARAGGITSVNIMPGSGHLMSGQTVYLKLREANTIEDMLIYLDEDKTIYGGLKMANGTNPLGGSGFPGTRAKSAAMVRALFVKAQEYQAKIEAADGDESKMPPRDIGMETLVQVLEGKRTVHNHTHRHDDILTAIRLSEEFGYDLVLQHVSEAWKVADEIAEAGVPASIITLDSFGGKLEAAEIKNANGKYLEDAGVLVGLHTDDGITDSRLFLRSAALAVREGMSRKAALESVTIANAIMMDIDDRTGTLEKGKDADFIILSGDPFSVYTHVEQTWIEGSKVWDRSDEEDRKYATGGYEIFRGEVHTHHEMGGSK</sequence>
<organism evidence="3 4">
    <name type="scientific">Gracilimonas sediminicola</name>
    <dbReference type="NCBI Taxonomy" id="2952158"/>
    <lineage>
        <taxon>Bacteria</taxon>
        <taxon>Pseudomonadati</taxon>
        <taxon>Balneolota</taxon>
        <taxon>Balneolia</taxon>
        <taxon>Balneolales</taxon>
        <taxon>Balneolaceae</taxon>
        <taxon>Gracilimonas</taxon>
    </lineage>
</organism>
<reference evidence="3" key="1">
    <citation type="submission" date="2022-06" db="EMBL/GenBank/DDBJ databases">
        <title>Gracilimonas sp. CAU 1638 isolated from sea sediment.</title>
        <authorList>
            <person name="Kim W."/>
        </authorList>
    </citation>
    <scope>NUCLEOTIDE SEQUENCE</scope>
    <source>
        <strain evidence="3">CAU 1638</strain>
    </source>
</reference>
<proteinExistence type="predicted"/>
<feature type="chain" id="PRO_5040768004" evidence="1">
    <location>
        <begin position="26"/>
        <end position="436"/>
    </location>
</feature>
<dbReference type="SUPFAM" id="SSF51556">
    <property type="entry name" value="Metallo-dependent hydrolases"/>
    <property type="match status" value="1"/>
</dbReference>
<dbReference type="PANTHER" id="PTHR43135">
    <property type="entry name" value="ALPHA-D-RIBOSE 1-METHYLPHOSPHONATE 5-TRIPHOSPHATE DIPHOSPHATASE"/>
    <property type="match status" value="1"/>
</dbReference>
<dbReference type="Proteomes" id="UP001139125">
    <property type="component" value="Unassembled WGS sequence"/>
</dbReference>
<dbReference type="Gene3D" id="2.30.40.10">
    <property type="entry name" value="Urease, subunit C, domain 1"/>
    <property type="match status" value="1"/>
</dbReference>
<dbReference type="GO" id="GO:0016810">
    <property type="term" value="F:hydrolase activity, acting on carbon-nitrogen (but not peptide) bonds"/>
    <property type="evidence" value="ECO:0007669"/>
    <property type="project" value="InterPro"/>
</dbReference>